<dbReference type="SMART" id="SM00829">
    <property type="entry name" value="PKS_ER"/>
    <property type="match status" value="1"/>
</dbReference>
<dbReference type="SUPFAM" id="SSF51735">
    <property type="entry name" value="NAD(P)-binding Rossmann-fold domains"/>
    <property type="match status" value="1"/>
</dbReference>
<dbReference type="GO" id="GO:0070402">
    <property type="term" value="F:NADPH binding"/>
    <property type="evidence" value="ECO:0007669"/>
    <property type="project" value="TreeGrafter"/>
</dbReference>
<sequence>MSKAVKFYEFGNPEVLKIEEEALREPQTGEVRIQVQALGLNRAEVLYRTNTYTEQARFPSRIGYEAAGVIDVIGKGVTNFQVGDRVSTIPGFSLNQYGVAGDTAVVPATHVAKYPDQFSPEEGTSIWMQYLTAYGALVEFGKLKQGDVVAITAASSSVGLAAIQLVNDAGGTSIAITRKDNKRSGLLKAGAQHVIVTDQEDMIEQVNAITDGEGATIVFDSVSGPYLEKLADIVAPEGLILEYGWLAEGTPVFPVVPAIVKGFQVQGFHLGYHVIAHPERLQAGIHYINSRLQSGIFRPLIAEKRFTLDQIVDAYRYMESNEQLGKIVVTV</sequence>
<dbReference type="EMBL" id="CP053586">
    <property type="protein sequence ID" value="WNZ25803.1"/>
    <property type="molecule type" value="Genomic_DNA"/>
</dbReference>
<dbReference type="InterPro" id="IPR013149">
    <property type="entry name" value="ADH-like_C"/>
</dbReference>
<evidence type="ECO:0000256" key="2">
    <source>
        <dbReference type="ARBA" id="ARBA00023002"/>
    </source>
</evidence>
<dbReference type="InterPro" id="IPR036291">
    <property type="entry name" value="NAD(P)-bd_dom_sf"/>
</dbReference>
<dbReference type="CDD" id="cd08268">
    <property type="entry name" value="MDR2"/>
    <property type="match status" value="1"/>
</dbReference>
<protein>
    <submittedName>
        <fullName evidence="4">Zinc-dependent alcohol dehydrogenase family protein</fullName>
    </submittedName>
</protein>
<dbReference type="RefSeq" id="WP_316431971.1">
    <property type="nucleotide sequence ID" value="NZ_CP053586.1"/>
</dbReference>
<name>A0AA97ARS6_9CYAN</name>
<dbReference type="SUPFAM" id="SSF50129">
    <property type="entry name" value="GroES-like"/>
    <property type="match status" value="1"/>
</dbReference>
<keyword evidence="2" id="KW-0560">Oxidoreductase</keyword>
<dbReference type="GO" id="GO:0016651">
    <property type="term" value="F:oxidoreductase activity, acting on NAD(P)H"/>
    <property type="evidence" value="ECO:0007669"/>
    <property type="project" value="TreeGrafter"/>
</dbReference>
<dbReference type="PANTHER" id="PTHR48106:SF5">
    <property type="entry name" value="ZINC-CONTAINING ALCOHOL DEHYDROGENASE"/>
    <property type="match status" value="1"/>
</dbReference>
<dbReference type="Pfam" id="PF08240">
    <property type="entry name" value="ADH_N"/>
    <property type="match status" value="1"/>
</dbReference>
<reference evidence="4" key="1">
    <citation type="submission" date="2020-05" db="EMBL/GenBank/DDBJ databases">
        <authorList>
            <person name="Zhu T."/>
            <person name="Keshari N."/>
            <person name="Lu X."/>
        </authorList>
    </citation>
    <scope>NUCLEOTIDE SEQUENCE</scope>
    <source>
        <strain evidence="4">NK1-12</strain>
    </source>
</reference>
<dbReference type="Pfam" id="PF00107">
    <property type="entry name" value="ADH_zinc_N"/>
    <property type="match status" value="1"/>
</dbReference>
<keyword evidence="1" id="KW-0521">NADP</keyword>
<dbReference type="Gene3D" id="3.90.180.10">
    <property type="entry name" value="Medium-chain alcohol dehydrogenases, catalytic domain"/>
    <property type="match status" value="1"/>
</dbReference>
<dbReference type="Gene3D" id="3.40.50.720">
    <property type="entry name" value="NAD(P)-binding Rossmann-like Domain"/>
    <property type="match status" value="1"/>
</dbReference>
<gene>
    <name evidence="4" type="ORF">HJG54_25175</name>
</gene>
<dbReference type="InterPro" id="IPR020843">
    <property type="entry name" value="ER"/>
</dbReference>
<evidence type="ECO:0000256" key="1">
    <source>
        <dbReference type="ARBA" id="ARBA00022857"/>
    </source>
</evidence>
<feature type="domain" description="Enoyl reductase (ER)" evidence="3">
    <location>
        <begin position="11"/>
        <end position="329"/>
    </location>
</feature>
<dbReference type="AlphaFoldDB" id="A0AA97ARS6"/>
<dbReference type="InterPro" id="IPR011032">
    <property type="entry name" value="GroES-like_sf"/>
</dbReference>
<dbReference type="InterPro" id="IPR013154">
    <property type="entry name" value="ADH-like_N"/>
</dbReference>
<dbReference type="PANTHER" id="PTHR48106">
    <property type="entry name" value="QUINONE OXIDOREDUCTASE PIG3-RELATED"/>
    <property type="match status" value="1"/>
</dbReference>
<evidence type="ECO:0000313" key="4">
    <source>
        <dbReference type="EMBL" id="WNZ25803.1"/>
    </source>
</evidence>
<proteinExistence type="predicted"/>
<evidence type="ECO:0000259" key="3">
    <source>
        <dbReference type="SMART" id="SM00829"/>
    </source>
</evidence>
<accession>A0AA97ARS6</accession>
<organism evidence="4">
    <name type="scientific">Leptolyngbya sp. NK1-12</name>
    <dbReference type="NCBI Taxonomy" id="2547451"/>
    <lineage>
        <taxon>Bacteria</taxon>
        <taxon>Bacillati</taxon>
        <taxon>Cyanobacteriota</taxon>
        <taxon>Cyanophyceae</taxon>
        <taxon>Leptolyngbyales</taxon>
        <taxon>Leptolyngbyaceae</taxon>
        <taxon>Leptolyngbya group</taxon>
        <taxon>Leptolyngbya</taxon>
    </lineage>
</organism>